<proteinExistence type="predicted"/>
<dbReference type="STRING" id="1055723.SAMN05216293_3433"/>
<dbReference type="OrthoDB" id="9993963at2"/>
<dbReference type="PROSITE" id="PS51257">
    <property type="entry name" value="PROKAR_LIPOPROTEIN"/>
    <property type="match status" value="1"/>
</dbReference>
<evidence type="ECO:0000313" key="4">
    <source>
        <dbReference type="Proteomes" id="UP000198940"/>
    </source>
</evidence>
<dbReference type="AlphaFoldDB" id="A0A1M7AIL9"/>
<sequence>MKLKTTLFALSLAILSGCQSDDNLEEAPLIMKELNANTTSSSLPSSVVLTVGGILSPFCTNTTGFIKNGDIEAILDGPASSSVFVTYNLYKKNGNSWMLIPPVLGGGIIAIASGDDRGYAEVCANQMNIIVSPDDCENKSLQFVTYNFKVEIKEVNVGGVNYDANDITFYNNQNALVISYRCPYSGGGIGGFND</sequence>
<comment type="caution">
    <text evidence="2">The sequence shown here is derived from an EMBL/GenBank/DDBJ whole genome shotgun (WGS) entry which is preliminary data.</text>
</comment>
<evidence type="ECO:0000313" key="2">
    <source>
        <dbReference type="EMBL" id="SHL42621.1"/>
    </source>
</evidence>
<dbReference type="EMBL" id="FRAT01000010">
    <property type="protein sequence ID" value="SHL42621.1"/>
    <property type="molecule type" value="Genomic_DNA"/>
</dbReference>
<dbReference type="Proteomes" id="UP000184031">
    <property type="component" value="Unassembled WGS sequence"/>
</dbReference>
<gene>
    <name evidence="1" type="ORF">SAMN04487891_10964</name>
    <name evidence="2" type="ORF">SAMN05216293_3433</name>
</gene>
<dbReference type="Proteomes" id="UP000198940">
    <property type="component" value="Unassembled WGS sequence"/>
</dbReference>
<organism evidence="2 3">
    <name type="scientific">Flagellimonas taeanensis</name>
    <dbReference type="NCBI Taxonomy" id="1005926"/>
    <lineage>
        <taxon>Bacteria</taxon>
        <taxon>Pseudomonadati</taxon>
        <taxon>Bacteroidota</taxon>
        <taxon>Flavobacteriia</taxon>
        <taxon>Flavobacteriales</taxon>
        <taxon>Flavobacteriaceae</taxon>
        <taxon>Flagellimonas</taxon>
    </lineage>
</organism>
<keyword evidence="4" id="KW-1185">Reference proteome</keyword>
<evidence type="ECO:0000313" key="3">
    <source>
        <dbReference type="Proteomes" id="UP000184031"/>
    </source>
</evidence>
<evidence type="ECO:0000313" key="1">
    <source>
        <dbReference type="EMBL" id="SFC33966.1"/>
    </source>
</evidence>
<dbReference type="EMBL" id="FOKU01000009">
    <property type="protein sequence ID" value="SFC33966.1"/>
    <property type="molecule type" value="Genomic_DNA"/>
</dbReference>
<accession>A0A1M7AIL9</accession>
<reference evidence="2 3" key="1">
    <citation type="submission" date="2016-11" db="EMBL/GenBank/DDBJ databases">
        <authorList>
            <person name="Varghese N."/>
            <person name="Submissions S."/>
        </authorList>
    </citation>
    <scope>NUCLEOTIDE SEQUENCE [LARGE SCALE GENOMIC DNA]</scope>
    <source>
        <strain evidence="2 3">CGMCC 1.12174</strain>
        <strain evidence="1 4">DSM 26351</strain>
    </source>
</reference>
<name>A0A1M7AIL9_9FLAO</name>
<dbReference type="RefSeq" id="WP_072882131.1">
    <property type="nucleotide sequence ID" value="NZ_FOKU01000009.1"/>
</dbReference>
<protein>
    <recommendedName>
        <fullName evidence="5">Lipoprotein</fullName>
    </recommendedName>
</protein>
<evidence type="ECO:0008006" key="5">
    <source>
        <dbReference type="Google" id="ProtNLM"/>
    </source>
</evidence>